<feature type="transmembrane region" description="Helical" evidence="1">
    <location>
        <begin position="165"/>
        <end position="188"/>
    </location>
</feature>
<evidence type="ECO:0000256" key="1">
    <source>
        <dbReference type="SAM" id="Phobius"/>
    </source>
</evidence>
<protein>
    <submittedName>
        <fullName evidence="2">Uncharacterized protein</fullName>
    </submittedName>
</protein>
<keyword evidence="1" id="KW-1133">Transmembrane helix</keyword>
<reference evidence="2 3" key="1">
    <citation type="submission" date="2009-08" db="EMBL/GenBank/DDBJ databases">
        <title>The Genome Sequence of Spizellomyces punctatus strain DAOM BR117.</title>
        <authorList>
            <consortium name="The Broad Institute Genome Sequencing Platform"/>
            <person name="Russ C."/>
            <person name="Cuomo C."/>
            <person name="Shea T."/>
            <person name="Young S.K."/>
            <person name="Zeng Q."/>
            <person name="Koehrsen M."/>
            <person name="Haas B."/>
            <person name="Borodovsky M."/>
            <person name="Guigo R."/>
            <person name="Alvarado L."/>
            <person name="Berlin A."/>
            <person name="Bochicchio J."/>
            <person name="Borenstein D."/>
            <person name="Chapman S."/>
            <person name="Chen Z."/>
            <person name="Engels R."/>
            <person name="Freedman E."/>
            <person name="Gellesch M."/>
            <person name="Goldberg J."/>
            <person name="Griggs A."/>
            <person name="Gujja S."/>
            <person name="Heiman D."/>
            <person name="Hepburn T."/>
            <person name="Howarth C."/>
            <person name="Jen D."/>
            <person name="Larson L."/>
            <person name="Lewis B."/>
            <person name="Mehta T."/>
            <person name="Park D."/>
            <person name="Pearson M."/>
            <person name="Roberts A."/>
            <person name="Saif S."/>
            <person name="Shenoy N."/>
            <person name="Sisk P."/>
            <person name="Stolte C."/>
            <person name="Sykes S."/>
            <person name="Thomson T."/>
            <person name="Walk T."/>
            <person name="White J."/>
            <person name="Yandava C."/>
            <person name="Burger G."/>
            <person name="Gray M.W."/>
            <person name="Holland P.W.H."/>
            <person name="King N."/>
            <person name="Lang F.B.F."/>
            <person name="Roger A.J."/>
            <person name="Ruiz-Trillo I."/>
            <person name="Lander E."/>
            <person name="Nusbaum C."/>
        </authorList>
    </citation>
    <scope>NUCLEOTIDE SEQUENCE [LARGE SCALE GENOMIC DNA]</scope>
    <source>
        <strain evidence="2 3">DAOM BR117</strain>
    </source>
</reference>
<dbReference type="Proteomes" id="UP000053201">
    <property type="component" value="Unassembled WGS sequence"/>
</dbReference>
<keyword evidence="3" id="KW-1185">Reference proteome</keyword>
<dbReference type="OrthoDB" id="10355816at2759"/>
<dbReference type="VEuPathDB" id="FungiDB:SPPG_00351"/>
<dbReference type="EMBL" id="KQ257450">
    <property type="protein sequence ID" value="KND04634.1"/>
    <property type="molecule type" value="Genomic_DNA"/>
</dbReference>
<dbReference type="RefSeq" id="XP_016612673.1">
    <property type="nucleotide sequence ID" value="XM_016748679.1"/>
</dbReference>
<organism evidence="2 3">
    <name type="scientific">Spizellomyces punctatus (strain DAOM BR117)</name>
    <dbReference type="NCBI Taxonomy" id="645134"/>
    <lineage>
        <taxon>Eukaryota</taxon>
        <taxon>Fungi</taxon>
        <taxon>Fungi incertae sedis</taxon>
        <taxon>Chytridiomycota</taxon>
        <taxon>Chytridiomycota incertae sedis</taxon>
        <taxon>Chytridiomycetes</taxon>
        <taxon>Spizellomycetales</taxon>
        <taxon>Spizellomycetaceae</taxon>
        <taxon>Spizellomyces</taxon>
    </lineage>
</organism>
<dbReference type="InParanoid" id="A0A0L0HUU7"/>
<evidence type="ECO:0000313" key="3">
    <source>
        <dbReference type="Proteomes" id="UP000053201"/>
    </source>
</evidence>
<dbReference type="GeneID" id="27684084"/>
<accession>A0A0L0HUU7</accession>
<dbReference type="AlphaFoldDB" id="A0A0L0HUU7"/>
<sequence length="232" mass="25857">MYTMRYVFHRRWFHHGSVIVEKGTKLSPSITPHIQPKSILLLPAIFFLVLALVLSVLHTTGHLGPTQPNCPTTYLPPTTTGPQNCSIYETTCDGPGCTGILQRDCGMVYECLDERAKAYTECVKREDAEREKCRVDREYAVGECYKWNKDLKEGRSHGCSSVGVVGVPLLAAFTVLATLLGATVGLVLHIRANRRLKTDIYKLAYSKGGRVWEDGRWGLGRVVVEFVDGKVE</sequence>
<keyword evidence="1" id="KW-0812">Transmembrane</keyword>
<evidence type="ECO:0000313" key="2">
    <source>
        <dbReference type="EMBL" id="KND04634.1"/>
    </source>
</evidence>
<proteinExistence type="predicted"/>
<feature type="transmembrane region" description="Helical" evidence="1">
    <location>
        <begin position="39"/>
        <end position="58"/>
    </location>
</feature>
<gene>
    <name evidence="2" type="ORF">SPPG_00351</name>
</gene>
<keyword evidence="1" id="KW-0472">Membrane</keyword>
<name>A0A0L0HUU7_SPIPD</name>